<evidence type="ECO:0000256" key="4">
    <source>
        <dbReference type="PIRSR" id="PIRSR001365-1"/>
    </source>
</evidence>
<evidence type="ECO:0000256" key="5">
    <source>
        <dbReference type="PIRSR" id="PIRSR001365-2"/>
    </source>
</evidence>
<dbReference type="SMART" id="SM01130">
    <property type="entry name" value="DHDPS"/>
    <property type="match status" value="1"/>
</dbReference>
<dbReference type="OrthoDB" id="9782828at2"/>
<dbReference type="EMBL" id="SGXC01000001">
    <property type="protein sequence ID" value="RZS86274.1"/>
    <property type="molecule type" value="Genomic_DNA"/>
</dbReference>
<reference evidence="7 8" key="1">
    <citation type="submission" date="2019-02" db="EMBL/GenBank/DDBJ databases">
        <title>Genomic Encyclopedia of Type Strains, Phase IV (KMG-IV): sequencing the most valuable type-strain genomes for metagenomic binning, comparative biology and taxonomic classification.</title>
        <authorList>
            <person name="Goeker M."/>
        </authorList>
    </citation>
    <scope>NUCLEOTIDE SEQUENCE [LARGE SCALE GENOMIC DNA]</scope>
    <source>
        <strain evidence="7 8">K24</strain>
    </source>
</reference>
<dbReference type="SUPFAM" id="SSF51569">
    <property type="entry name" value="Aldolase"/>
    <property type="match status" value="1"/>
</dbReference>
<dbReference type="PANTHER" id="PTHR12128:SF66">
    <property type="entry name" value="4-HYDROXY-2-OXOGLUTARATE ALDOLASE, MITOCHONDRIAL"/>
    <property type="match status" value="1"/>
</dbReference>
<dbReference type="GO" id="GO:0005829">
    <property type="term" value="C:cytosol"/>
    <property type="evidence" value="ECO:0007669"/>
    <property type="project" value="TreeGrafter"/>
</dbReference>
<protein>
    <submittedName>
        <fullName evidence="7">4-hydroxy-tetrahydrodipicolinate synthase</fullName>
    </submittedName>
</protein>
<feature type="binding site" evidence="5">
    <location>
        <position position="48"/>
    </location>
    <ligand>
        <name>pyruvate</name>
        <dbReference type="ChEBI" id="CHEBI:15361"/>
    </ligand>
</feature>
<dbReference type="Gene3D" id="3.20.20.70">
    <property type="entry name" value="Aldolase class I"/>
    <property type="match status" value="1"/>
</dbReference>
<feature type="active site" description="Proton donor/acceptor" evidence="4">
    <location>
        <position position="136"/>
    </location>
</feature>
<dbReference type="InterPro" id="IPR013785">
    <property type="entry name" value="Aldolase_TIM"/>
</dbReference>
<name>A0A4Q7NM69_9BURK</name>
<organism evidence="7 8">
    <name type="scientific">Pigmentiphaga kullae</name>
    <dbReference type="NCBI Taxonomy" id="151784"/>
    <lineage>
        <taxon>Bacteria</taxon>
        <taxon>Pseudomonadati</taxon>
        <taxon>Pseudomonadota</taxon>
        <taxon>Betaproteobacteria</taxon>
        <taxon>Burkholderiales</taxon>
        <taxon>Alcaligenaceae</taxon>
        <taxon>Pigmentiphaga</taxon>
    </lineage>
</organism>
<keyword evidence="2 3" id="KW-0456">Lyase</keyword>
<sequence length="337" mass="35303">MSPSTFQGLWLPLVTPLRDGFIDLHALRLLAGTYAEAGLDGFVLFGSTGEGSLISEQEKILGVRAVREAAPGLPLVIGAGGVDTLDLCAALRRMAPLRPEGWLVPPPYYLRPAPAGIAWHYRKVAQAAGGVPVIAYDVPARTGCRMSGETVGALLRDGDCAAIKMCDPAALSDCNVQGVAPLLCGDDACFLDHFLLGGAGAVTAAAHIRPDLFAAVMALARSGREAAARRLFDPMRAVIDLVFAEPNPAPLKHFLAGQGLIAHELRLPMTPAGDELGQRLVAAVARLPTPETVRMHRDIPLGAGSGPVDEPECVAGGHPQPLQGRGGRNQGRIGHED</sequence>
<keyword evidence="8" id="KW-1185">Reference proteome</keyword>
<evidence type="ECO:0000256" key="6">
    <source>
        <dbReference type="SAM" id="MobiDB-lite"/>
    </source>
</evidence>
<dbReference type="PRINTS" id="PR00146">
    <property type="entry name" value="DHPICSNTHASE"/>
</dbReference>
<dbReference type="InterPro" id="IPR002220">
    <property type="entry name" value="DapA-like"/>
</dbReference>
<comment type="similarity">
    <text evidence="1 3">Belongs to the DapA family.</text>
</comment>
<comment type="caution">
    <text evidence="7">The sequence shown here is derived from an EMBL/GenBank/DDBJ whole genome shotgun (WGS) entry which is preliminary data.</text>
</comment>
<evidence type="ECO:0000313" key="7">
    <source>
        <dbReference type="EMBL" id="RZS86274.1"/>
    </source>
</evidence>
<feature type="region of interest" description="Disordered" evidence="6">
    <location>
        <begin position="299"/>
        <end position="337"/>
    </location>
</feature>
<dbReference type="RefSeq" id="WP_130357382.1">
    <property type="nucleotide sequence ID" value="NZ_SGXC01000001.1"/>
</dbReference>
<dbReference type="GO" id="GO:0008840">
    <property type="term" value="F:4-hydroxy-tetrahydrodipicolinate synthase activity"/>
    <property type="evidence" value="ECO:0007669"/>
    <property type="project" value="TreeGrafter"/>
</dbReference>
<dbReference type="Pfam" id="PF00701">
    <property type="entry name" value="DHDPS"/>
    <property type="match status" value="1"/>
</dbReference>
<dbReference type="PIRSF" id="PIRSF001365">
    <property type="entry name" value="DHDPS"/>
    <property type="match status" value="1"/>
</dbReference>
<feature type="active site" description="Schiff-base intermediate with substrate" evidence="4">
    <location>
        <position position="164"/>
    </location>
</feature>
<dbReference type="PANTHER" id="PTHR12128">
    <property type="entry name" value="DIHYDRODIPICOLINATE SYNTHASE"/>
    <property type="match status" value="1"/>
</dbReference>
<accession>A0A4Q7NM69</accession>
<evidence type="ECO:0000256" key="1">
    <source>
        <dbReference type="ARBA" id="ARBA00007592"/>
    </source>
</evidence>
<feature type="binding site" evidence="5">
    <location>
        <position position="202"/>
    </location>
    <ligand>
        <name>pyruvate</name>
        <dbReference type="ChEBI" id="CHEBI:15361"/>
    </ligand>
</feature>
<proteinExistence type="inferred from homology"/>
<evidence type="ECO:0000256" key="2">
    <source>
        <dbReference type="ARBA" id="ARBA00023239"/>
    </source>
</evidence>
<gene>
    <name evidence="7" type="ORF">EV675_2314</name>
</gene>
<dbReference type="AlphaFoldDB" id="A0A4Q7NM69"/>
<evidence type="ECO:0000256" key="3">
    <source>
        <dbReference type="PIRNR" id="PIRNR001365"/>
    </source>
</evidence>
<evidence type="ECO:0000313" key="8">
    <source>
        <dbReference type="Proteomes" id="UP000292445"/>
    </source>
</evidence>
<dbReference type="Proteomes" id="UP000292445">
    <property type="component" value="Unassembled WGS sequence"/>
</dbReference>